<gene>
    <name evidence="3" type="ORF">TSIB3V08_LOCUS10435</name>
</gene>
<protein>
    <submittedName>
        <fullName evidence="3">Uncharacterized protein</fullName>
    </submittedName>
</protein>
<feature type="coiled-coil region" evidence="1">
    <location>
        <begin position="305"/>
        <end position="339"/>
    </location>
</feature>
<feature type="region of interest" description="Disordered" evidence="2">
    <location>
        <begin position="22"/>
        <end position="66"/>
    </location>
</feature>
<proteinExistence type="predicted"/>
<feature type="compositionally biased region" description="Polar residues" evidence="2">
    <location>
        <begin position="251"/>
        <end position="266"/>
    </location>
</feature>
<keyword evidence="1" id="KW-0175">Coiled coil</keyword>
<feature type="region of interest" description="Disordered" evidence="2">
    <location>
        <begin position="248"/>
        <end position="305"/>
    </location>
</feature>
<evidence type="ECO:0000256" key="1">
    <source>
        <dbReference type="SAM" id="Coils"/>
    </source>
</evidence>
<feature type="compositionally biased region" description="Basic and acidic residues" evidence="2">
    <location>
        <begin position="222"/>
        <end position="238"/>
    </location>
</feature>
<dbReference type="AlphaFoldDB" id="A0A7R9G5F1"/>
<feature type="compositionally biased region" description="Gly residues" evidence="2">
    <location>
        <begin position="279"/>
        <end position="290"/>
    </location>
</feature>
<feature type="region of interest" description="Disordered" evidence="2">
    <location>
        <begin position="219"/>
        <end position="238"/>
    </location>
</feature>
<dbReference type="EMBL" id="OC006945">
    <property type="protein sequence ID" value="CAD7266416.1"/>
    <property type="molecule type" value="Genomic_DNA"/>
</dbReference>
<name>A0A7R9G5F1_TIMSH</name>
<feature type="compositionally biased region" description="Low complexity" evidence="2">
    <location>
        <begin position="54"/>
        <end position="65"/>
    </location>
</feature>
<accession>A0A7R9G5F1</accession>
<sequence length="533" mass="59146">MSRNVGGGKAKSYATCGIDIAKLSQPSVDPRPDPDDLYGGDFTDGATEGPGTTSASSPLSQSPPSNIHVEIQKNYEELQQKLSLEFHKKLHEWERIKSTANSMTSQSSPMSVGGSRCIGPVPTSSGCGVDDIGYSFHDKRFRRKMEEWERMKNPTTGSSTKHRDSVALHILHEDNLSPHFRKKLHEWQRMKKLLPQEGAPVPPQMKKRLAEWQLWRTGSSKGDIESGHRGVEEHSEDFHKKLQDWERAKFTSASSSPEHAQEQSDGAKTPSPGVVRKNSGGGKSKLGGSGTKTPNKSKSPKEKELHWLEKELHKIEREKHRLEREREKFLEREARLEKMRLAMGSTPKKQEVLIQTSTGFFRFQGISEKFTRRLYEWEKARGIGPEASTFALLTPGYKASLVGHHTAFTGDRDVSDGAILPRCKSASSVSNMITTNISHHQSSLSLNDVGVLEHVGVVAALEESRAASEPHLRSNASDEEPGAVIVDVEDVEEETAAPLLVAHEVQGHMPIYCYAPSEVTRLIDSSGRSVKLR</sequence>
<evidence type="ECO:0000256" key="2">
    <source>
        <dbReference type="SAM" id="MobiDB-lite"/>
    </source>
</evidence>
<organism evidence="3">
    <name type="scientific">Timema shepardi</name>
    <name type="common">Walking stick</name>
    <dbReference type="NCBI Taxonomy" id="629360"/>
    <lineage>
        <taxon>Eukaryota</taxon>
        <taxon>Metazoa</taxon>
        <taxon>Ecdysozoa</taxon>
        <taxon>Arthropoda</taxon>
        <taxon>Hexapoda</taxon>
        <taxon>Insecta</taxon>
        <taxon>Pterygota</taxon>
        <taxon>Neoptera</taxon>
        <taxon>Polyneoptera</taxon>
        <taxon>Phasmatodea</taxon>
        <taxon>Timematodea</taxon>
        <taxon>Timematoidea</taxon>
        <taxon>Timematidae</taxon>
        <taxon>Timema</taxon>
    </lineage>
</organism>
<evidence type="ECO:0000313" key="3">
    <source>
        <dbReference type="EMBL" id="CAD7266416.1"/>
    </source>
</evidence>
<reference evidence="3" key="1">
    <citation type="submission" date="2020-11" db="EMBL/GenBank/DDBJ databases">
        <authorList>
            <person name="Tran Van P."/>
        </authorList>
    </citation>
    <scope>NUCLEOTIDE SEQUENCE</scope>
</reference>